<evidence type="ECO:0000313" key="1">
    <source>
        <dbReference type="EMBL" id="ELR24932.1"/>
    </source>
</evidence>
<keyword evidence="2" id="KW-1185">Reference proteome</keyword>
<gene>
    <name evidence="1" type="ORF">ACA1_176100</name>
</gene>
<evidence type="ECO:0000313" key="2">
    <source>
        <dbReference type="Proteomes" id="UP000011083"/>
    </source>
</evidence>
<dbReference type="RefSeq" id="XP_004356832.1">
    <property type="nucleotide sequence ID" value="XM_004356779.1"/>
</dbReference>
<name>L8HI85_ACACF</name>
<proteinExistence type="predicted"/>
<dbReference type="EMBL" id="KB007811">
    <property type="protein sequence ID" value="ELR24932.1"/>
    <property type="molecule type" value="Genomic_DNA"/>
</dbReference>
<sequence length="146" mass="16488">MSSTSATQAVKHESAVVVSALLRGLAAPRSLDLHRNIFLNPNRESSLKHVELTDDSIRLEFSKATAEYKRHAELMFLTEEEKEERGVEEWLVPLRLKNLTFCGGGATIELDRRKVIQFLARPRLHEEVAAASHDPSEHLHARASMH</sequence>
<dbReference type="KEGG" id="acan:ACA1_176100"/>
<reference evidence="1 2" key="1">
    <citation type="journal article" date="2013" name="Genome Biol.">
        <title>Genome of Acanthamoeba castellanii highlights extensive lateral gene transfer and early evolution of tyrosine kinase signaling.</title>
        <authorList>
            <person name="Clarke M."/>
            <person name="Lohan A.J."/>
            <person name="Liu B."/>
            <person name="Lagkouvardos I."/>
            <person name="Roy S."/>
            <person name="Zafar N."/>
            <person name="Bertelli C."/>
            <person name="Schilde C."/>
            <person name="Kianianmomeni A."/>
            <person name="Burglin T.R."/>
            <person name="Frech C."/>
            <person name="Turcotte B."/>
            <person name="Kopec K.O."/>
            <person name="Synnott J.M."/>
            <person name="Choo C."/>
            <person name="Paponov I."/>
            <person name="Finkler A."/>
            <person name="Soon Heng Tan C."/>
            <person name="Hutchins A.P."/>
            <person name="Weinmeier T."/>
            <person name="Rattei T."/>
            <person name="Chu J.S."/>
            <person name="Gimenez G."/>
            <person name="Irimia M."/>
            <person name="Rigden D.J."/>
            <person name="Fitzpatrick D.A."/>
            <person name="Lorenzo-Morales J."/>
            <person name="Bateman A."/>
            <person name="Chiu C.H."/>
            <person name="Tang P."/>
            <person name="Hegemann P."/>
            <person name="Fromm H."/>
            <person name="Raoult D."/>
            <person name="Greub G."/>
            <person name="Miranda-Saavedra D."/>
            <person name="Chen N."/>
            <person name="Nash P."/>
            <person name="Ginger M.L."/>
            <person name="Horn M."/>
            <person name="Schaap P."/>
            <person name="Caler L."/>
            <person name="Loftus B."/>
        </authorList>
    </citation>
    <scope>NUCLEOTIDE SEQUENCE [LARGE SCALE GENOMIC DNA]</scope>
    <source>
        <strain evidence="1 2">Neff</strain>
    </source>
</reference>
<dbReference type="Proteomes" id="UP000011083">
    <property type="component" value="Unassembled WGS sequence"/>
</dbReference>
<accession>L8HI85</accession>
<organism evidence="1 2">
    <name type="scientific">Acanthamoeba castellanii (strain ATCC 30010 / Neff)</name>
    <dbReference type="NCBI Taxonomy" id="1257118"/>
    <lineage>
        <taxon>Eukaryota</taxon>
        <taxon>Amoebozoa</taxon>
        <taxon>Discosea</taxon>
        <taxon>Longamoebia</taxon>
        <taxon>Centramoebida</taxon>
        <taxon>Acanthamoebidae</taxon>
        <taxon>Acanthamoeba</taxon>
    </lineage>
</organism>
<protein>
    <submittedName>
        <fullName evidence="1">Uncharacterized protein</fullName>
    </submittedName>
</protein>
<dbReference type="GeneID" id="14925967"/>
<dbReference type="OrthoDB" id="10631729at2759"/>
<dbReference type="VEuPathDB" id="AmoebaDB:ACA1_176100"/>
<dbReference type="AlphaFoldDB" id="L8HI85"/>